<dbReference type="Gene3D" id="1.10.1740.10">
    <property type="match status" value="1"/>
</dbReference>
<dbReference type="NCBIfam" id="TIGR02937">
    <property type="entry name" value="sigma70-ECF"/>
    <property type="match status" value="1"/>
</dbReference>
<proteinExistence type="inferred from homology"/>
<evidence type="ECO:0000256" key="3">
    <source>
        <dbReference type="ARBA" id="ARBA00023082"/>
    </source>
</evidence>
<evidence type="ECO:0000313" key="7">
    <source>
        <dbReference type="EMBL" id="GAA0939829.1"/>
    </source>
</evidence>
<dbReference type="Pfam" id="PF04542">
    <property type="entry name" value="Sigma70_r2"/>
    <property type="match status" value="1"/>
</dbReference>
<protein>
    <submittedName>
        <fullName evidence="7">RNA polymerase sigma factor</fullName>
    </submittedName>
</protein>
<organism evidence="7 8">
    <name type="scientific">Actinocorallia libanotica</name>
    <dbReference type="NCBI Taxonomy" id="46162"/>
    <lineage>
        <taxon>Bacteria</taxon>
        <taxon>Bacillati</taxon>
        <taxon>Actinomycetota</taxon>
        <taxon>Actinomycetes</taxon>
        <taxon>Streptosporangiales</taxon>
        <taxon>Thermomonosporaceae</taxon>
        <taxon>Actinocorallia</taxon>
    </lineage>
</organism>
<keyword evidence="8" id="KW-1185">Reference proteome</keyword>
<evidence type="ECO:0000259" key="5">
    <source>
        <dbReference type="Pfam" id="PF04542"/>
    </source>
</evidence>
<dbReference type="PANTHER" id="PTHR43133:SF25">
    <property type="entry name" value="RNA POLYMERASE SIGMA FACTOR RFAY-RELATED"/>
    <property type="match status" value="1"/>
</dbReference>
<dbReference type="CDD" id="cd06171">
    <property type="entry name" value="Sigma70_r4"/>
    <property type="match status" value="1"/>
</dbReference>
<dbReference type="InterPro" id="IPR039425">
    <property type="entry name" value="RNA_pol_sigma-70-like"/>
</dbReference>
<evidence type="ECO:0000256" key="1">
    <source>
        <dbReference type="ARBA" id="ARBA00010641"/>
    </source>
</evidence>
<dbReference type="InterPro" id="IPR007627">
    <property type="entry name" value="RNA_pol_sigma70_r2"/>
</dbReference>
<keyword evidence="4" id="KW-0804">Transcription</keyword>
<dbReference type="EMBL" id="BAAAHH010000002">
    <property type="protein sequence ID" value="GAA0939829.1"/>
    <property type="molecule type" value="Genomic_DNA"/>
</dbReference>
<name>A0ABN1QA69_9ACTN</name>
<evidence type="ECO:0000259" key="6">
    <source>
        <dbReference type="Pfam" id="PF08281"/>
    </source>
</evidence>
<dbReference type="SUPFAM" id="SSF88946">
    <property type="entry name" value="Sigma2 domain of RNA polymerase sigma factors"/>
    <property type="match status" value="1"/>
</dbReference>
<evidence type="ECO:0000256" key="4">
    <source>
        <dbReference type="ARBA" id="ARBA00023163"/>
    </source>
</evidence>
<comment type="caution">
    <text evidence="7">The sequence shown here is derived from an EMBL/GenBank/DDBJ whole genome shotgun (WGS) entry which is preliminary data.</text>
</comment>
<dbReference type="InterPro" id="IPR036388">
    <property type="entry name" value="WH-like_DNA-bd_sf"/>
</dbReference>
<dbReference type="InterPro" id="IPR013324">
    <property type="entry name" value="RNA_pol_sigma_r3/r4-like"/>
</dbReference>
<feature type="domain" description="RNA polymerase sigma factor 70 region 4 type 2" evidence="6">
    <location>
        <begin position="136"/>
        <end position="186"/>
    </location>
</feature>
<comment type="similarity">
    <text evidence="1">Belongs to the sigma-70 factor family. ECF subfamily.</text>
</comment>
<keyword evidence="2" id="KW-0805">Transcription regulation</keyword>
<dbReference type="Gene3D" id="1.10.10.10">
    <property type="entry name" value="Winged helix-like DNA-binding domain superfamily/Winged helix DNA-binding domain"/>
    <property type="match status" value="1"/>
</dbReference>
<feature type="domain" description="RNA polymerase sigma-70 region 2" evidence="5">
    <location>
        <begin position="37"/>
        <end position="103"/>
    </location>
</feature>
<reference evidence="7 8" key="1">
    <citation type="journal article" date="2019" name="Int. J. Syst. Evol. Microbiol.">
        <title>The Global Catalogue of Microorganisms (GCM) 10K type strain sequencing project: providing services to taxonomists for standard genome sequencing and annotation.</title>
        <authorList>
            <consortium name="The Broad Institute Genomics Platform"/>
            <consortium name="The Broad Institute Genome Sequencing Center for Infectious Disease"/>
            <person name="Wu L."/>
            <person name="Ma J."/>
        </authorList>
    </citation>
    <scope>NUCLEOTIDE SEQUENCE [LARGE SCALE GENOMIC DNA]</scope>
    <source>
        <strain evidence="7 8">JCM 10696</strain>
    </source>
</reference>
<keyword evidence="3" id="KW-0731">Sigma factor</keyword>
<dbReference type="InterPro" id="IPR014284">
    <property type="entry name" value="RNA_pol_sigma-70_dom"/>
</dbReference>
<evidence type="ECO:0000256" key="2">
    <source>
        <dbReference type="ARBA" id="ARBA00023015"/>
    </source>
</evidence>
<sequence>MTVPPALASQEEDEASSRDATLIAESLADPERFALVFDRHADAIHRYVSRRLGPDLADDVVSDTFLTAFRKRATYDLSHQDARPWLYGIASRLIRANRRAETRRNRLLARSPVSETESFDDRSAARVTSAQLKPRLAKVLTTLSAADRDLLLLVAWADLTYEECATALGMPIGTVRSKLHRVRAKIRRAFGGVDPTGTSEKGTP</sequence>
<dbReference type="InterPro" id="IPR013249">
    <property type="entry name" value="RNA_pol_sigma70_r4_t2"/>
</dbReference>
<dbReference type="Proteomes" id="UP001500665">
    <property type="component" value="Unassembled WGS sequence"/>
</dbReference>
<dbReference type="InterPro" id="IPR013325">
    <property type="entry name" value="RNA_pol_sigma_r2"/>
</dbReference>
<gene>
    <name evidence="7" type="ORF">GCM10009550_08660</name>
</gene>
<dbReference type="PANTHER" id="PTHR43133">
    <property type="entry name" value="RNA POLYMERASE ECF-TYPE SIGMA FACTO"/>
    <property type="match status" value="1"/>
</dbReference>
<evidence type="ECO:0000313" key="8">
    <source>
        <dbReference type="Proteomes" id="UP001500665"/>
    </source>
</evidence>
<dbReference type="RefSeq" id="WP_344236894.1">
    <property type="nucleotide sequence ID" value="NZ_BAAAHH010000002.1"/>
</dbReference>
<dbReference type="SUPFAM" id="SSF88659">
    <property type="entry name" value="Sigma3 and sigma4 domains of RNA polymerase sigma factors"/>
    <property type="match status" value="1"/>
</dbReference>
<accession>A0ABN1QA69</accession>
<dbReference type="Pfam" id="PF08281">
    <property type="entry name" value="Sigma70_r4_2"/>
    <property type="match status" value="1"/>
</dbReference>